<evidence type="ECO:0000313" key="2">
    <source>
        <dbReference type="Proteomes" id="UP000078492"/>
    </source>
</evidence>
<evidence type="ECO:0000313" key="1">
    <source>
        <dbReference type="EMBL" id="KYN16533.1"/>
    </source>
</evidence>
<reference evidence="1 2" key="1">
    <citation type="submission" date="2015-09" db="EMBL/GenBank/DDBJ databases">
        <title>Trachymyrmex cornetzi WGS genome.</title>
        <authorList>
            <person name="Nygaard S."/>
            <person name="Hu H."/>
            <person name="Boomsma J."/>
            <person name="Zhang G."/>
        </authorList>
    </citation>
    <scope>NUCLEOTIDE SEQUENCE [LARGE SCALE GENOMIC DNA]</scope>
    <source>
        <strain evidence="1">Tcor2-1</strain>
        <tissue evidence="1">Whole body</tissue>
    </source>
</reference>
<accession>A0A151J2Z1</accession>
<dbReference type="EMBL" id="KQ980326">
    <property type="protein sequence ID" value="KYN16533.1"/>
    <property type="molecule type" value="Genomic_DNA"/>
</dbReference>
<organism evidence="1 2">
    <name type="scientific">Trachymyrmex cornetzi</name>
    <dbReference type="NCBI Taxonomy" id="471704"/>
    <lineage>
        <taxon>Eukaryota</taxon>
        <taxon>Metazoa</taxon>
        <taxon>Ecdysozoa</taxon>
        <taxon>Arthropoda</taxon>
        <taxon>Hexapoda</taxon>
        <taxon>Insecta</taxon>
        <taxon>Pterygota</taxon>
        <taxon>Neoptera</taxon>
        <taxon>Endopterygota</taxon>
        <taxon>Hymenoptera</taxon>
        <taxon>Apocrita</taxon>
        <taxon>Aculeata</taxon>
        <taxon>Formicoidea</taxon>
        <taxon>Formicidae</taxon>
        <taxon>Myrmicinae</taxon>
        <taxon>Trachymyrmex</taxon>
    </lineage>
</organism>
<name>A0A151J2Z1_9HYME</name>
<sequence length="167" mass="19186">MIMPTFVNLQGFIIGKKFVMKEVAVLRRGAILPHYIFKCPIPWSFLTKSEKYCVSWLSAYHHGLQWEDGMIQQHGETHDYNGCNCVHKQCTKFFSFNRKLRLRAIRHGSSKRIYTSKIDRAQGVPSLTARSAKSPTTIEGKPEILGMSWRKSIKVANEFIIVNAIKI</sequence>
<dbReference type="Proteomes" id="UP000078492">
    <property type="component" value="Unassembled WGS sequence"/>
</dbReference>
<protein>
    <submittedName>
        <fullName evidence="1">Uncharacterized protein</fullName>
    </submittedName>
</protein>
<dbReference type="AlphaFoldDB" id="A0A151J2Z1"/>
<gene>
    <name evidence="1" type="ORF">ALC57_11194</name>
</gene>
<dbReference type="STRING" id="471704.A0A151J2Z1"/>
<keyword evidence="2" id="KW-1185">Reference proteome</keyword>
<proteinExistence type="predicted"/>